<reference evidence="2 3" key="1">
    <citation type="submission" date="2018-06" db="EMBL/GenBank/DDBJ databases">
        <authorList>
            <consortium name="IHU Genomes"/>
        </authorList>
    </citation>
    <scope>NUCLEOTIDE SEQUENCE [LARGE SCALE GENOMIC DNA]</scope>
    <source>
        <strain evidence="2 3">NEC25</strain>
    </source>
</reference>
<dbReference type="SMART" id="SM01061">
    <property type="entry name" value="CAT_RBD"/>
    <property type="match status" value="1"/>
</dbReference>
<dbReference type="AlphaFoldDB" id="A0A650M4M9"/>
<sequence length="38" mass="4197">MKIDKIFNNNAVMAKEDNGRDAVIIGCGLAFKKKLAMK</sequence>
<dbReference type="EMBL" id="UWJD01000001">
    <property type="protein sequence ID" value="VCT83194.1"/>
    <property type="molecule type" value="Genomic_DNA"/>
</dbReference>
<gene>
    <name evidence="2" type="primary">bglG</name>
    <name evidence="2" type="ORF">CNEONATNEC25_00789</name>
</gene>
<evidence type="ECO:0000313" key="3">
    <source>
        <dbReference type="Proteomes" id="UP000431451"/>
    </source>
</evidence>
<evidence type="ECO:0000259" key="1">
    <source>
        <dbReference type="SMART" id="SM01061"/>
    </source>
</evidence>
<proteinExistence type="predicted"/>
<dbReference type="Gene3D" id="2.30.24.10">
    <property type="entry name" value="CAT RNA-binding domain"/>
    <property type="match status" value="1"/>
</dbReference>
<dbReference type="InterPro" id="IPR004341">
    <property type="entry name" value="CAT_RNA-bd_dom"/>
</dbReference>
<dbReference type="Proteomes" id="UP000431451">
    <property type="component" value="Unassembled WGS sequence"/>
</dbReference>
<accession>A0A650M4M9</accession>
<organism evidence="2 3">
    <name type="scientific">Clostridium neonatale</name>
    <dbReference type="NCBI Taxonomy" id="137838"/>
    <lineage>
        <taxon>Bacteria</taxon>
        <taxon>Bacillati</taxon>
        <taxon>Bacillota</taxon>
        <taxon>Clostridia</taxon>
        <taxon>Eubacteriales</taxon>
        <taxon>Clostridiaceae</taxon>
        <taxon>Clostridium</taxon>
    </lineage>
</organism>
<protein>
    <submittedName>
        <fullName evidence="2">Cryptic beta-glucoside bgl operon antiterminator</fullName>
    </submittedName>
</protein>
<dbReference type="Pfam" id="PF03123">
    <property type="entry name" value="CAT_RBD"/>
    <property type="match status" value="1"/>
</dbReference>
<dbReference type="GO" id="GO:0003723">
    <property type="term" value="F:RNA binding"/>
    <property type="evidence" value="ECO:0007669"/>
    <property type="project" value="InterPro"/>
</dbReference>
<dbReference type="InterPro" id="IPR036650">
    <property type="entry name" value="CAT_RNA-bd_dom_sf"/>
</dbReference>
<dbReference type="SUPFAM" id="SSF50151">
    <property type="entry name" value="SacY-like RNA-binding domain"/>
    <property type="match status" value="1"/>
</dbReference>
<name>A0A650M4M9_9CLOT</name>
<feature type="domain" description="CAT RNA-binding" evidence="1">
    <location>
        <begin position="1"/>
        <end position="38"/>
    </location>
</feature>
<evidence type="ECO:0000313" key="2">
    <source>
        <dbReference type="EMBL" id="VCT83194.1"/>
    </source>
</evidence>